<reference evidence="9 10" key="1">
    <citation type="submission" date="2019-04" db="EMBL/GenBank/DDBJ databases">
        <title>Isachenkonia alkalipeptolytica gen. nov. sp. nov. a new anaerobic, alkiliphilic organothrophic bacterium capable to reduce synthesized ferrihydrite isolated from a soda lake.</title>
        <authorList>
            <person name="Toshchakov S.V."/>
            <person name="Zavarzina D.G."/>
            <person name="Zhilina T.N."/>
            <person name="Kostrikina N.A."/>
            <person name="Kublanov I.V."/>
        </authorList>
    </citation>
    <scope>NUCLEOTIDE SEQUENCE [LARGE SCALE GENOMIC DNA]</scope>
    <source>
        <strain evidence="9 10">Z-1701</strain>
    </source>
</reference>
<dbReference type="PANTHER" id="PTHR43386">
    <property type="entry name" value="OLIGOPEPTIDE TRANSPORT SYSTEM PERMEASE PROTEIN APPC"/>
    <property type="match status" value="1"/>
</dbReference>
<keyword evidence="10" id="KW-1185">Reference proteome</keyword>
<dbReference type="Pfam" id="PF12911">
    <property type="entry name" value="OppC_N"/>
    <property type="match status" value="1"/>
</dbReference>
<feature type="transmembrane region" description="Helical" evidence="7">
    <location>
        <begin position="159"/>
        <end position="179"/>
    </location>
</feature>
<evidence type="ECO:0000256" key="3">
    <source>
        <dbReference type="ARBA" id="ARBA00022475"/>
    </source>
</evidence>
<keyword evidence="3" id="KW-1003">Cell membrane</keyword>
<evidence type="ECO:0000256" key="5">
    <source>
        <dbReference type="ARBA" id="ARBA00022989"/>
    </source>
</evidence>
<evidence type="ECO:0000256" key="2">
    <source>
        <dbReference type="ARBA" id="ARBA00022448"/>
    </source>
</evidence>
<comment type="similarity">
    <text evidence="7">Belongs to the binding-protein-dependent transport system permease family.</text>
</comment>
<feature type="transmembrane region" description="Helical" evidence="7">
    <location>
        <begin position="185"/>
        <end position="204"/>
    </location>
</feature>
<feature type="transmembrane region" description="Helical" evidence="7">
    <location>
        <begin position="33"/>
        <end position="55"/>
    </location>
</feature>
<dbReference type="GO" id="GO:0055085">
    <property type="term" value="P:transmembrane transport"/>
    <property type="evidence" value="ECO:0007669"/>
    <property type="project" value="InterPro"/>
</dbReference>
<feature type="domain" description="ABC transmembrane type-1" evidence="8">
    <location>
        <begin position="117"/>
        <end position="313"/>
    </location>
</feature>
<dbReference type="InterPro" id="IPR050366">
    <property type="entry name" value="BP-dependent_transpt_permease"/>
</dbReference>
<evidence type="ECO:0000256" key="1">
    <source>
        <dbReference type="ARBA" id="ARBA00004651"/>
    </source>
</evidence>
<comment type="caution">
    <text evidence="9">The sequence shown here is derived from an EMBL/GenBank/DDBJ whole genome shotgun (WGS) entry which is preliminary data.</text>
</comment>
<dbReference type="Pfam" id="PF00528">
    <property type="entry name" value="BPD_transp_1"/>
    <property type="match status" value="1"/>
</dbReference>
<dbReference type="RefSeq" id="WP_160718850.1">
    <property type="nucleotide sequence ID" value="NZ_SUMG01000002.1"/>
</dbReference>
<feature type="transmembrane region" description="Helical" evidence="7">
    <location>
        <begin position="119"/>
        <end position="147"/>
    </location>
</feature>
<dbReference type="Proteomes" id="UP000449710">
    <property type="component" value="Unassembled WGS sequence"/>
</dbReference>
<dbReference type="InterPro" id="IPR025966">
    <property type="entry name" value="OppC_N"/>
</dbReference>
<evidence type="ECO:0000256" key="4">
    <source>
        <dbReference type="ARBA" id="ARBA00022692"/>
    </source>
</evidence>
<keyword evidence="4 7" id="KW-0812">Transmembrane</keyword>
<evidence type="ECO:0000313" key="9">
    <source>
        <dbReference type="EMBL" id="NBG87444.1"/>
    </source>
</evidence>
<dbReference type="NCBIfam" id="NF045476">
    <property type="entry name" value="Opp4C"/>
    <property type="match status" value="1"/>
</dbReference>
<evidence type="ECO:0000256" key="7">
    <source>
        <dbReference type="RuleBase" id="RU363032"/>
    </source>
</evidence>
<keyword evidence="6 7" id="KW-0472">Membrane</keyword>
<evidence type="ECO:0000313" key="10">
    <source>
        <dbReference type="Proteomes" id="UP000449710"/>
    </source>
</evidence>
<dbReference type="InterPro" id="IPR000515">
    <property type="entry name" value="MetI-like"/>
</dbReference>
<keyword evidence="2 7" id="KW-0813">Transport</keyword>
<dbReference type="CDD" id="cd06261">
    <property type="entry name" value="TM_PBP2"/>
    <property type="match status" value="1"/>
</dbReference>
<feature type="transmembrane region" description="Helical" evidence="7">
    <location>
        <begin position="293"/>
        <end position="313"/>
    </location>
</feature>
<protein>
    <submittedName>
        <fullName evidence="9">ABC transporter permease</fullName>
    </submittedName>
</protein>
<dbReference type="InterPro" id="IPR053523">
    <property type="entry name" value="Oligopeptide_permease_AppC"/>
</dbReference>
<dbReference type="PANTHER" id="PTHR43386:SF1">
    <property type="entry name" value="D,D-DIPEPTIDE TRANSPORT SYSTEM PERMEASE PROTEIN DDPC-RELATED"/>
    <property type="match status" value="1"/>
</dbReference>
<comment type="subcellular location">
    <subcellularLocation>
        <location evidence="1 7">Cell membrane</location>
        <topology evidence="1 7">Multi-pass membrane protein</topology>
    </subcellularLocation>
</comment>
<dbReference type="AlphaFoldDB" id="A0AA43XJP8"/>
<keyword evidence="5 7" id="KW-1133">Transmembrane helix</keyword>
<proteinExistence type="inferred from homology"/>
<dbReference type="InterPro" id="IPR035906">
    <property type="entry name" value="MetI-like_sf"/>
</dbReference>
<dbReference type="Gene3D" id="1.10.3720.10">
    <property type="entry name" value="MetI-like"/>
    <property type="match status" value="1"/>
</dbReference>
<accession>A0AA43XJP8</accession>
<sequence length="326" mass="35955">MSEANVDQNVNAPRLKPEGPWKIAWNRFKKNKIALVGGISFVAIVIAVIIIPMIYSFNLWRDVEGVTTGQLVRETLNVDLRAHGFELENSEQPPSRENLLGTDRQGRDVMFRLFYGGRISMLVGVLSAFLTVTLGTLVGGVAGYYGGKTDGFLMRFAEIVQSIPFLPMMMVISAAMRWVPSEQTMLVVVFVVGILSWPGLARVVRGQILSLREQEFMQATEILGISDTSRIGRHLLPNVLAYIIVSATLGMGSAILMEAGLSFLGLGVTPPMPSWGNMIQTARNSTVFLNYPWIWIPPGLMIMLTVVSVNLLGEGLRDAFDPKEIR</sequence>
<organism evidence="9 10">
    <name type="scientific">Isachenkonia alkalipeptolytica</name>
    <dbReference type="NCBI Taxonomy" id="2565777"/>
    <lineage>
        <taxon>Bacteria</taxon>
        <taxon>Bacillati</taxon>
        <taxon>Bacillota</taxon>
        <taxon>Clostridia</taxon>
        <taxon>Eubacteriales</taxon>
        <taxon>Clostridiaceae</taxon>
        <taxon>Isachenkonia</taxon>
    </lineage>
</organism>
<dbReference type="PROSITE" id="PS50928">
    <property type="entry name" value="ABC_TM1"/>
    <property type="match status" value="1"/>
</dbReference>
<evidence type="ECO:0000256" key="6">
    <source>
        <dbReference type="ARBA" id="ARBA00023136"/>
    </source>
</evidence>
<evidence type="ECO:0000259" key="8">
    <source>
        <dbReference type="PROSITE" id="PS50928"/>
    </source>
</evidence>
<gene>
    <name evidence="9" type="ORF">ISALK_02905</name>
</gene>
<dbReference type="EMBL" id="SUMG01000002">
    <property type="protein sequence ID" value="NBG87444.1"/>
    <property type="molecule type" value="Genomic_DNA"/>
</dbReference>
<name>A0AA43XJP8_9CLOT</name>
<feature type="transmembrane region" description="Helical" evidence="7">
    <location>
        <begin position="239"/>
        <end position="268"/>
    </location>
</feature>
<dbReference type="SUPFAM" id="SSF161098">
    <property type="entry name" value="MetI-like"/>
    <property type="match status" value="1"/>
</dbReference>
<dbReference type="GO" id="GO:0005886">
    <property type="term" value="C:plasma membrane"/>
    <property type="evidence" value="ECO:0007669"/>
    <property type="project" value="UniProtKB-SubCell"/>
</dbReference>